<evidence type="ECO:0000256" key="3">
    <source>
        <dbReference type="SAM" id="MobiDB-lite"/>
    </source>
</evidence>
<evidence type="ECO:0000256" key="2">
    <source>
        <dbReference type="PROSITE-ProRule" id="PRU01091"/>
    </source>
</evidence>
<dbReference type="InterPro" id="IPR016032">
    <property type="entry name" value="Sig_transdc_resp-reg_C-effctor"/>
</dbReference>
<dbReference type="InterPro" id="IPR036388">
    <property type="entry name" value="WH-like_DNA-bd_sf"/>
</dbReference>
<dbReference type="CDD" id="cd00383">
    <property type="entry name" value="trans_reg_C"/>
    <property type="match status" value="1"/>
</dbReference>
<dbReference type="GO" id="GO:0000160">
    <property type="term" value="P:phosphorelay signal transduction system"/>
    <property type="evidence" value="ECO:0007669"/>
    <property type="project" value="InterPro"/>
</dbReference>
<keyword evidence="1 2" id="KW-0238">DNA-binding</keyword>
<feature type="region of interest" description="Disordered" evidence="3">
    <location>
        <begin position="175"/>
        <end position="199"/>
    </location>
</feature>
<keyword evidence="6" id="KW-1185">Reference proteome</keyword>
<comment type="caution">
    <text evidence="5">The sequence shown here is derived from an EMBL/GenBank/DDBJ whole genome shotgun (WGS) entry which is preliminary data.</text>
</comment>
<dbReference type="PROSITE" id="PS51755">
    <property type="entry name" value="OMPR_PHOB"/>
    <property type="match status" value="1"/>
</dbReference>
<name>W9AQV8_MYCCO</name>
<dbReference type="GO" id="GO:0003677">
    <property type="term" value="F:DNA binding"/>
    <property type="evidence" value="ECO:0007669"/>
    <property type="project" value="UniProtKB-UniRule"/>
</dbReference>
<protein>
    <submittedName>
        <fullName evidence="5">Transcriptional regulatory protein</fullName>
    </submittedName>
</protein>
<dbReference type="Pfam" id="PF00486">
    <property type="entry name" value="Trans_reg_C"/>
    <property type="match status" value="1"/>
</dbReference>
<evidence type="ECO:0000313" key="6">
    <source>
        <dbReference type="Proteomes" id="UP000028870"/>
    </source>
</evidence>
<dbReference type="EMBL" id="CCBB010000001">
    <property type="protein sequence ID" value="CDO05287.1"/>
    <property type="molecule type" value="Genomic_DNA"/>
</dbReference>
<sequence>MYQAASPPPAERTGTVRVLLTFEVPAGFVELPSRTAQLAEEYGQIIARSVPGVRVRPVEIDTARPARPRPAPPAPGLVIGRNDAWVDGTALRLTRREFDLLRHLAERHGRPVSRTQLMAQVWRDPAVSPRTVDTHVRRLRAKLGGYAHALRTVRGSGYRWDPADLPEPGRHNVTVTGPTEWHTDTVGLPATAHPRPLAT</sequence>
<reference evidence="5" key="1">
    <citation type="submission" date="2014-03" db="EMBL/GenBank/DDBJ databases">
        <title>Draft Genome Sequence of Mycobacterium cosmeticum DSM 44829.</title>
        <authorList>
            <person name="Croce O."/>
            <person name="Robert C."/>
            <person name="Raoult D."/>
            <person name="Drancourt M."/>
        </authorList>
    </citation>
    <scope>NUCLEOTIDE SEQUENCE [LARGE SCALE GENOMIC DNA]</scope>
    <source>
        <strain evidence="5">DSM 44829</strain>
    </source>
</reference>
<dbReference type="GO" id="GO:0006355">
    <property type="term" value="P:regulation of DNA-templated transcription"/>
    <property type="evidence" value="ECO:0007669"/>
    <property type="project" value="InterPro"/>
</dbReference>
<gene>
    <name evidence="5" type="ORF">BN977_00054</name>
</gene>
<evidence type="ECO:0000313" key="5">
    <source>
        <dbReference type="EMBL" id="CDO05287.1"/>
    </source>
</evidence>
<dbReference type="STRING" id="258533.BN977_00054"/>
<dbReference type="Proteomes" id="UP000028870">
    <property type="component" value="Unassembled WGS sequence"/>
</dbReference>
<dbReference type="RefSeq" id="WP_084172355.1">
    <property type="nucleotide sequence ID" value="NZ_CCBB010000001.1"/>
</dbReference>
<dbReference type="AlphaFoldDB" id="W9AQV8"/>
<feature type="domain" description="OmpR/PhoB-type" evidence="4">
    <location>
        <begin position="66"/>
        <end position="162"/>
    </location>
</feature>
<evidence type="ECO:0000259" key="4">
    <source>
        <dbReference type="PROSITE" id="PS51755"/>
    </source>
</evidence>
<proteinExistence type="predicted"/>
<dbReference type="eggNOG" id="COG0745">
    <property type="taxonomic scope" value="Bacteria"/>
</dbReference>
<evidence type="ECO:0000256" key="1">
    <source>
        <dbReference type="ARBA" id="ARBA00023125"/>
    </source>
</evidence>
<feature type="DNA-binding region" description="OmpR/PhoB-type" evidence="2">
    <location>
        <begin position="66"/>
        <end position="162"/>
    </location>
</feature>
<dbReference type="SUPFAM" id="SSF46894">
    <property type="entry name" value="C-terminal effector domain of the bipartite response regulators"/>
    <property type="match status" value="1"/>
</dbReference>
<dbReference type="Gene3D" id="1.10.10.10">
    <property type="entry name" value="Winged helix-like DNA-binding domain superfamily/Winged helix DNA-binding domain"/>
    <property type="match status" value="1"/>
</dbReference>
<dbReference type="OrthoDB" id="8927943at2"/>
<accession>W9AQV8</accession>
<dbReference type="InterPro" id="IPR001867">
    <property type="entry name" value="OmpR/PhoB-type_DNA-bd"/>
</dbReference>
<reference evidence="5" key="2">
    <citation type="submission" date="2014-03" db="EMBL/GenBank/DDBJ databases">
        <authorList>
            <person name="Urmite Genomes"/>
        </authorList>
    </citation>
    <scope>NUCLEOTIDE SEQUENCE</scope>
    <source>
        <strain evidence="5">DSM 44829</strain>
    </source>
</reference>
<organism evidence="5 6">
    <name type="scientific">Mycolicibacterium cosmeticum</name>
    <dbReference type="NCBI Taxonomy" id="258533"/>
    <lineage>
        <taxon>Bacteria</taxon>
        <taxon>Bacillati</taxon>
        <taxon>Actinomycetota</taxon>
        <taxon>Actinomycetes</taxon>
        <taxon>Mycobacteriales</taxon>
        <taxon>Mycobacteriaceae</taxon>
        <taxon>Mycolicibacterium</taxon>
    </lineage>
</organism>
<dbReference type="SMART" id="SM00862">
    <property type="entry name" value="Trans_reg_C"/>
    <property type="match status" value="1"/>
</dbReference>